<evidence type="ECO:0000313" key="1">
    <source>
        <dbReference type="EMBL" id="MBB6562050.1"/>
    </source>
</evidence>
<comment type="caution">
    <text evidence="1">The sequence shown here is derived from an EMBL/GenBank/DDBJ whole genome shotgun (WGS) entry which is preliminary data.</text>
</comment>
<evidence type="ECO:0000313" key="2">
    <source>
        <dbReference type="Proteomes" id="UP000575083"/>
    </source>
</evidence>
<dbReference type="Proteomes" id="UP000575083">
    <property type="component" value="Unassembled WGS sequence"/>
</dbReference>
<keyword evidence="2" id="KW-1185">Reference proteome</keyword>
<sequence>MTGTEYKRGVYGALQRAGFAKQRHALHAPGEGATVLVNAEKGFGDQWFINAGFCLHRLDPAPVERVEKTHMYFRLERLFPAHRELILAASALDNPGQPAAYPLLLDLLATEIGAGLRALGTEQALIAAYRAGRLGQGLVLRGARELIEASA</sequence>
<protein>
    <recommendedName>
        <fullName evidence="3">DUF4304 domain-containing protein</fullName>
    </recommendedName>
</protein>
<evidence type="ECO:0008006" key="3">
    <source>
        <dbReference type="Google" id="ProtNLM"/>
    </source>
</evidence>
<gene>
    <name evidence="1" type="ORF">HNP48_004759</name>
</gene>
<proteinExistence type="predicted"/>
<reference evidence="1 2" key="1">
    <citation type="submission" date="2020-08" db="EMBL/GenBank/DDBJ databases">
        <title>Functional genomics of gut bacteria from endangered species of beetles.</title>
        <authorList>
            <person name="Carlos-Shanley C."/>
        </authorList>
    </citation>
    <scope>NUCLEOTIDE SEQUENCE [LARGE SCALE GENOMIC DNA]</scope>
    <source>
        <strain evidence="1 2">S00198</strain>
    </source>
</reference>
<accession>A0A7X0UBY4</accession>
<name>A0A7X0UBY4_9BURK</name>
<dbReference type="AlphaFoldDB" id="A0A7X0UBY4"/>
<dbReference type="RefSeq" id="WP_184861700.1">
    <property type="nucleotide sequence ID" value="NZ_JACHLK010000011.1"/>
</dbReference>
<organism evidence="1 2">
    <name type="scientific">Acidovorax soli</name>
    <dbReference type="NCBI Taxonomy" id="592050"/>
    <lineage>
        <taxon>Bacteria</taxon>
        <taxon>Pseudomonadati</taxon>
        <taxon>Pseudomonadota</taxon>
        <taxon>Betaproteobacteria</taxon>
        <taxon>Burkholderiales</taxon>
        <taxon>Comamonadaceae</taxon>
        <taxon>Acidovorax</taxon>
    </lineage>
</organism>
<dbReference type="EMBL" id="JACHLK010000011">
    <property type="protein sequence ID" value="MBB6562050.1"/>
    <property type="molecule type" value="Genomic_DNA"/>
</dbReference>